<keyword evidence="4" id="KW-1185">Reference proteome</keyword>
<gene>
    <name evidence="3" type="ORF">AKJ66_01500</name>
</gene>
<accession>A0A133UHM0</accession>
<dbReference type="InterPro" id="IPR003675">
    <property type="entry name" value="Rce1/LyrA-like_dom"/>
</dbReference>
<dbReference type="GO" id="GO:0004175">
    <property type="term" value="F:endopeptidase activity"/>
    <property type="evidence" value="ECO:0007669"/>
    <property type="project" value="UniProtKB-ARBA"/>
</dbReference>
<keyword evidence="1" id="KW-0812">Transmembrane</keyword>
<dbReference type="Proteomes" id="UP000070657">
    <property type="component" value="Unassembled WGS sequence"/>
</dbReference>
<evidence type="ECO:0000313" key="4">
    <source>
        <dbReference type="Proteomes" id="UP000070657"/>
    </source>
</evidence>
<dbReference type="GO" id="GO:0080120">
    <property type="term" value="P:CAAX-box protein maturation"/>
    <property type="evidence" value="ECO:0007669"/>
    <property type="project" value="UniProtKB-ARBA"/>
</dbReference>
<evidence type="ECO:0000313" key="3">
    <source>
        <dbReference type="EMBL" id="KXA93659.1"/>
    </source>
</evidence>
<comment type="caution">
    <text evidence="3">The sequence shown here is derived from an EMBL/GenBank/DDBJ whole genome shotgun (WGS) entry which is preliminary data.</text>
</comment>
<dbReference type="AlphaFoldDB" id="A0A133UHM0"/>
<feature type="transmembrane region" description="Helical" evidence="1">
    <location>
        <begin position="280"/>
        <end position="300"/>
    </location>
</feature>
<feature type="transmembrane region" description="Helical" evidence="1">
    <location>
        <begin position="67"/>
        <end position="83"/>
    </location>
</feature>
<feature type="transmembrane region" description="Helical" evidence="1">
    <location>
        <begin position="253"/>
        <end position="274"/>
    </location>
</feature>
<protein>
    <recommendedName>
        <fullName evidence="2">CAAX prenyl protease 2/Lysostaphin resistance protein A-like domain-containing protein</fullName>
    </recommendedName>
</protein>
<feature type="transmembrane region" description="Helical" evidence="1">
    <location>
        <begin position="223"/>
        <end position="241"/>
    </location>
</feature>
<feature type="domain" description="CAAX prenyl protease 2/Lysostaphin resistance protein A-like" evidence="2">
    <location>
        <begin position="165"/>
        <end position="258"/>
    </location>
</feature>
<name>A0A133UHM0_9EURY</name>
<proteinExistence type="predicted"/>
<keyword evidence="1" id="KW-0472">Membrane</keyword>
<evidence type="ECO:0000259" key="2">
    <source>
        <dbReference type="Pfam" id="PF02517"/>
    </source>
</evidence>
<dbReference type="Pfam" id="PF02517">
    <property type="entry name" value="Rce1-like"/>
    <property type="match status" value="1"/>
</dbReference>
<feature type="transmembrane region" description="Helical" evidence="1">
    <location>
        <begin position="130"/>
        <end position="148"/>
    </location>
</feature>
<dbReference type="EMBL" id="LHXP01000012">
    <property type="protein sequence ID" value="KXA93659.1"/>
    <property type="molecule type" value="Genomic_DNA"/>
</dbReference>
<evidence type="ECO:0000256" key="1">
    <source>
        <dbReference type="SAM" id="Phobius"/>
    </source>
</evidence>
<sequence length="303" mass="32371">MDTIFIVLISIVFVSLIALADFLENSDFGSGSHHSSGGVKLFTPQNWFGPAPEGSWTYKTTGEASEVTTYIGIISFLLAAWLATNVPAARFAGLSYMGFITFWALCWVAEIIRPKLAWVAFIDVGSLKKWPSGLAIGGVLGSVLFLFASFQKLQLVNLSMLEGVSPVLVFATTVVLAPLAETGFFNALILPTTVEDFGIVPGLVFTCALFAGFHMFAYGGGTFALMIAAVFMLTTGVLTLARRAFIGAMVAHSVFNLLAFLAWTGMLGGLLPLANLFTTVPARVFLLVVVTTVILAVFVGETR</sequence>
<keyword evidence="1" id="KW-1133">Transmembrane helix</keyword>
<feature type="transmembrane region" description="Helical" evidence="1">
    <location>
        <begin position="6"/>
        <end position="23"/>
    </location>
</feature>
<reference evidence="3 4" key="1">
    <citation type="journal article" date="2016" name="Sci. Rep.">
        <title>Metabolic traits of an uncultured archaeal lineage -MSBL1- from brine pools of the Red Sea.</title>
        <authorList>
            <person name="Mwirichia R."/>
            <person name="Alam I."/>
            <person name="Rashid M."/>
            <person name="Vinu M."/>
            <person name="Ba-Alawi W."/>
            <person name="Anthony Kamau A."/>
            <person name="Kamanda Ngugi D."/>
            <person name="Goker M."/>
            <person name="Klenk H.P."/>
            <person name="Bajic V."/>
            <person name="Stingl U."/>
        </authorList>
    </citation>
    <scope>NUCLEOTIDE SEQUENCE [LARGE SCALE GENOMIC DNA]</scope>
    <source>
        <strain evidence="3">SCGC-AAA259E22</strain>
    </source>
</reference>
<organism evidence="3 4">
    <name type="scientific">candidate division MSBL1 archaeon SCGC-AAA259E22</name>
    <dbReference type="NCBI Taxonomy" id="1698265"/>
    <lineage>
        <taxon>Archaea</taxon>
        <taxon>Methanobacteriati</taxon>
        <taxon>Methanobacteriota</taxon>
        <taxon>candidate division MSBL1</taxon>
    </lineage>
</organism>
<feature type="transmembrane region" description="Helical" evidence="1">
    <location>
        <begin position="89"/>
        <end position="109"/>
    </location>
</feature>